<dbReference type="AlphaFoldDB" id="A0A267FQZ4"/>
<dbReference type="InterPro" id="IPR006634">
    <property type="entry name" value="TLC-dom"/>
</dbReference>
<evidence type="ECO:0000313" key="9">
    <source>
        <dbReference type="EMBL" id="PAA76153.1"/>
    </source>
</evidence>
<reference evidence="9 10" key="1">
    <citation type="submission" date="2017-06" db="EMBL/GenBank/DDBJ databases">
        <title>A platform for efficient transgenesis in Macrostomum lignano, a flatworm model organism for stem cell research.</title>
        <authorList>
            <person name="Berezikov E."/>
        </authorList>
    </citation>
    <scope>NUCLEOTIDE SEQUENCE [LARGE SCALE GENOMIC DNA]</scope>
    <source>
        <strain evidence="9">DV1</strain>
        <tissue evidence="9">Whole organism</tissue>
    </source>
</reference>
<keyword evidence="4 5" id="KW-0472">Membrane</keyword>
<dbReference type="PANTHER" id="PTHR13439">
    <property type="entry name" value="CT120 PROTEIN"/>
    <property type="match status" value="1"/>
</dbReference>
<evidence type="ECO:0000256" key="5">
    <source>
        <dbReference type="PROSITE-ProRule" id="PRU00205"/>
    </source>
</evidence>
<accession>A0A267FQZ4</accession>
<dbReference type="InterPro" id="IPR050846">
    <property type="entry name" value="TLCD"/>
</dbReference>
<comment type="subcellular location">
    <subcellularLocation>
        <location evidence="1">Membrane</location>
        <topology evidence="1">Multi-pass membrane protein</topology>
    </subcellularLocation>
</comment>
<evidence type="ECO:0000313" key="8">
    <source>
        <dbReference type="EMBL" id="PAA55956.1"/>
    </source>
</evidence>
<dbReference type="GO" id="GO:0055088">
    <property type="term" value="P:lipid homeostasis"/>
    <property type="evidence" value="ECO:0007669"/>
    <property type="project" value="TreeGrafter"/>
</dbReference>
<organism evidence="9 10">
    <name type="scientific">Macrostomum lignano</name>
    <dbReference type="NCBI Taxonomy" id="282301"/>
    <lineage>
        <taxon>Eukaryota</taxon>
        <taxon>Metazoa</taxon>
        <taxon>Spiralia</taxon>
        <taxon>Lophotrochozoa</taxon>
        <taxon>Platyhelminthes</taxon>
        <taxon>Rhabditophora</taxon>
        <taxon>Macrostomorpha</taxon>
        <taxon>Macrostomida</taxon>
        <taxon>Macrostomidae</taxon>
        <taxon>Macrostomum</taxon>
    </lineage>
</organism>
<dbReference type="GO" id="GO:0016020">
    <property type="term" value="C:membrane"/>
    <property type="evidence" value="ECO:0007669"/>
    <property type="project" value="UniProtKB-SubCell"/>
</dbReference>
<dbReference type="Proteomes" id="UP000215902">
    <property type="component" value="Unassembled WGS sequence"/>
</dbReference>
<keyword evidence="2 5" id="KW-0812">Transmembrane</keyword>
<gene>
    <name evidence="8" type="ORF">BOX15_Mlig007568g1</name>
    <name evidence="9" type="ORF">BOX15_Mlig024913g1</name>
</gene>
<evidence type="ECO:0000256" key="6">
    <source>
        <dbReference type="SAM" id="Phobius"/>
    </source>
</evidence>
<dbReference type="PROSITE" id="PS50922">
    <property type="entry name" value="TLC"/>
    <property type="match status" value="1"/>
</dbReference>
<evidence type="ECO:0000256" key="3">
    <source>
        <dbReference type="ARBA" id="ARBA00022989"/>
    </source>
</evidence>
<dbReference type="OrthoDB" id="10266980at2759"/>
<dbReference type="STRING" id="282301.A0A267FQZ4"/>
<feature type="domain" description="TLC" evidence="7">
    <location>
        <begin position="58"/>
        <end position="263"/>
    </location>
</feature>
<dbReference type="Pfam" id="PF03798">
    <property type="entry name" value="TRAM_LAG1_CLN8"/>
    <property type="match status" value="1"/>
</dbReference>
<feature type="transmembrane region" description="Helical" evidence="6">
    <location>
        <begin position="136"/>
        <end position="161"/>
    </location>
</feature>
<evidence type="ECO:0000259" key="7">
    <source>
        <dbReference type="PROSITE" id="PS50922"/>
    </source>
</evidence>
<keyword evidence="10" id="KW-1185">Reference proteome</keyword>
<dbReference type="EMBL" id="NIVC01000839">
    <property type="protein sequence ID" value="PAA76153.1"/>
    <property type="molecule type" value="Genomic_DNA"/>
</dbReference>
<evidence type="ECO:0000256" key="1">
    <source>
        <dbReference type="ARBA" id="ARBA00004141"/>
    </source>
</evidence>
<evidence type="ECO:0000256" key="2">
    <source>
        <dbReference type="ARBA" id="ARBA00022692"/>
    </source>
</evidence>
<name>A0A267FQZ4_9PLAT</name>
<dbReference type="GO" id="GO:0005783">
    <property type="term" value="C:endoplasmic reticulum"/>
    <property type="evidence" value="ECO:0007669"/>
    <property type="project" value="TreeGrafter"/>
</dbReference>
<feature type="transmembrane region" description="Helical" evidence="6">
    <location>
        <begin position="20"/>
        <end position="40"/>
    </location>
</feature>
<evidence type="ECO:0000313" key="10">
    <source>
        <dbReference type="Proteomes" id="UP000215902"/>
    </source>
</evidence>
<feature type="transmembrane region" description="Helical" evidence="6">
    <location>
        <begin position="101"/>
        <end position="124"/>
    </location>
</feature>
<protein>
    <recommendedName>
        <fullName evidence="7">TLC domain-containing protein</fullName>
    </recommendedName>
</protein>
<dbReference type="SMART" id="SM00724">
    <property type="entry name" value="TLC"/>
    <property type="match status" value="1"/>
</dbReference>
<dbReference type="EMBL" id="NIVC01002683">
    <property type="protein sequence ID" value="PAA55956.1"/>
    <property type="molecule type" value="Genomic_DNA"/>
</dbReference>
<keyword evidence="3 6" id="KW-1133">Transmembrane helix</keyword>
<evidence type="ECO:0000256" key="4">
    <source>
        <dbReference type="ARBA" id="ARBA00023136"/>
    </source>
</evidence>
<feature type="transmembrane region" description="Helical" evidence="6">
    <location>
        <begin position="182"/>
        <end position="211"/>
    </location>
</feature>
<sequence>MTVDVSKQKLPAEVGDQHASLNFSVGVAFFLLCLVLHHYVSRRVCLRRFKSYSELTWQLQMEWDSRIVSSLHATLVTLLSAYALAFEEPLWSDKISQPTKLGGVTLSISAAYMLADAISMPIYWRDVNLLVFWLHHGVAALCFWICTSRGILHFFALFRLLSEMSTPFLNVNWYNRLCNVSVGSLLSLGNSVCLSSSYLACRLLVIPVYWYYFAETTRTAEFNRLVSEADAVLIVWISSSLLLDVLNIYWARSILIGSLRTVATGLRLRLMV</sequence>
<dbReference type="PANTHER" id="PTHR13439:SF0">
    <property type="entry name" value="TOPOISOMERASE I DAMAGE AFFECTED PROTEIN 4"/>
    <property type="match status" value="1"/>
</dbReference>
<proteinExistence type="predicted"/>
<comment type="caution">
    <text evidence="9">The sequence shown here is derived from an EMBL/GenBank/DDBJ whole genome shotgun (WGS) entry which is preliminary data.</text>
</comment>